<dbReference type="InterPro" id="IPR027417">
    <property type="entry name" value="P-loop_NTPase"/>
</dbReference>
<dbReference type="SUPFAM" id="SSF52540">
    <property type="entry name" value="P-loop containing nucleoside triphosphate hydrolases"/>
    <property type="match status" value="1"/>
</dbReference>
<evidence type="ECO:0008006" key="3">
    <source>
        <dbReference type="Google" id="ProtNLM"/>
    </source>
</evidence>
<evidence type="ECO:0000313" key="2">
    <source>
        <dbReference type="Proteomes" id="UP000632774"/>
    </source>
</evidence>
<reference evidence="1 2" key="1">
    <citation type="submission" date="2020-10" db="EMBL/GenBank/DDBJ databases">
        <title>Mucilaginibacter mali sp. nov., isolated from rhizosphere soil of apple orchard.</title>
        <authorList>
            <person name="Lee J.-S."/>
            <person name="Kim H.S."/>
            <person name="Kim J.-S."/>
        </authorList>
    </citation>
    <scope>NUCLEOTIDE SEQUENCE [LARGE SCALE GENOMIC DNA]</scope>
    <source>
        <strain evidence="1 2">KCTC 23157</strain>
    </source>
</reference>
<organism evidence="1 2">
    <name type="scientific">Mucilaginibacter boryungensis</name>
    <dbReference type="NCBI Taxonomy" id="768480"/>
    <lineage>
        <taxon>Bacteria</taxon>
        <taxon>Pseudomonadati</taxon>
        <taxon>Bacteroidota</taxon>
        <taxon>Sphingobacteriia</taxon>
        <taxon>Sphingobacteriales</taxon>
        <taxon>Sphingobacteriaceae</taxon>
        <taxon>Mucilaginibacter</taxon>
    </lineage>
</organism>
<accession>A0ABR9XD37</accession>
<dbReference type="Proteomes" id="UP000632774">
    <property type="component" value="Unassembled WGS sequence"/>
</dbReference>
<name>A0ABR9XD37_9SPHI</name>
<sequence>MKVLVIGPSASGKSYVSRKLKAAGINAFDAEEIEGLENWYDRDGKKVPAPETADEALNGGYAFLWSRKTLSNFLARFNDVFVFGGSGNVIRMFDLFDRVYCLQISPELQRERLRNGTRPTPQMDENSDGLVIWGIGLKIWRANRTFL</sequence>
<dbReference type="EMBL" id="JADFFM010000001">
    <property type="protein sequence ID" value="MBE9665313.1"/>
    <property type="molecule type" value="Genomic_DNA"/>
</dbReference>
<dbReference type="RefSeq" id="WP_194104714.1">
    <property type="nucleotide sequence ID" value="NZ_JADFFM010000001.1"/>
</dbReference>
<gene>
    <name evidence="1" type="ORF">IRJ18_02985</name>
</gene>
<evidence type="ECO:0000313" key="1">
    <source>
        <dbReference type="EMBL" id="MBE9665313.1"/>
    </source>
</evidence>
<protein>
    <recommendedName>
        <fullName evidence="3">Adenylate kinase</fullName>
    </recommendedName>
</protein>
<comment type="caution">
    <text evidence="1">The sequence shown here is derived from an EMBL/GenBank/DDBJ whole genome shotgun (WGS) entry which is preliminary data.</text>
</comment>
<proteinExistence type="predicted"/>
<keyword evidence="2" id="KW-1185">Reference proteome</keyword>
<dbReference type="Gene3D" id="3.40.50.300">
    <property type="entry name" value="P-loop containing nucleotide triphosphate hydrolases"/>
    <property type="match status" value="1"/>
</dbReference>